<dbReference type="GeneID" id="34945989"/>
<dbReference type="InParanoid" id="A0A090M3C7"/>
<dbReference type="SFLD" id="SFLDS00032">
    <property type="entry name" value="Radical_SAM_3-amino-3-carboxyp"/>
    <property type="match status" value="2"/>
</dbReference>
<feature type="transmembrane region" description="Helical" evidence="7">
    <location>
        <begin position="438"/>
        <end position="463"/>
    </location>
</feature>
<keyword evidence="4 7" id="KW-1133">Transmembrane helix</keyword>
<dbReference type="RefSeq" id="XP_022839436.1">
    <property type="nucleotide sequence ID" value="XM_022983805.1"/>
</dbReference>
<dbReference type="GO" id="GO:0090560">
    <property type="term" value="F:2-(3-amino-3-carboxypropyl)histidine synthase activity"/>
    <property type="evidence" value="ECO:0007669"/>
    <property type="project" value="InterPro"/>
</dbReference>
<name>A0A090M3C7_OSTTA</name>
<dbReference type="PRINTS" id="PR01035">
    <property type="entry name" value="TCRTETA"/>
</dbReference>
<evidence type="ECO:0000256" key="7">
    <source>
        <dbReference type="SAM" id="Phobius"/>
    </source>
</evidence>
<feature type="transmembrane region" description="Helical" evidence="7">
    <location>
        <begin position="214"/>
        <end position="236"/>
    </location>
</feature>
<feature type="compositionally biased region" description="Basic residues" evidence="6">
    <location>
        <begin position="1"/>
        <end position="20"/>
    </location>
</feature>
<feature type="transmembrane region" description="Helical" evidence="7">
    <location>
        <begin position="342"/>
        <end position="361"/>
    </location>
</feature>
<protein>
    <submittedName>
        <fullName evidence="9">Tetracycline resistance protein, TetA/multidrug resistance protein MdtG</fullName>
    </submittedName>
</protein>
<dbReference type="OrthoDB" id="10262656at2759"/>
<dbReference type="InterPro" id="IPR016435">
    <property type="entry name" value="DPH1/DPH2"/>
</dbReference>
<feature type="region of interest" description="Disordered" evidence="6">
    <location>
        <begin position="1"/>
        <end position="26"/>
    </location>
</feature>
<feature type="transmembrane region" description="Helical" evidence="7">
    <location>
        <begin position="399"/>
        <end position="426"/>
    </location>
</feature>
<keyword evidence="2" id="KW-0813">Transport</keyword>
<reference evidence="10" key="1">
    <citation type="journal article" date="2006" name="Proc. Natl. Acad. Sci. U.S.A.">
        <title>Genome analysis of the smallest free-living eukaryote Ostreococcus tauri unveils many unique features.</title>
        <authorList>
            <person name="Derelle E."/>
            <person name="Ferraz C."/>
            <person name="Rombauts S."/>
            <person name="Rouze P."/>
            <person name="Worden A.Z."/>
            <person name="Robbens S."/>
            <person name="Partensky F."/>
            <person name="Degroeve S."/>
            <person name="Echeynie S."/>
            <person name="Cooke R."/>
            <person name="Saeys Y."/>
            <person name="Wuyts J."/>
            <person name="Jabbari K."/>
            <person name="Bowler C."/>
            <person name="Panaud O."/>
            <person name="Piegu B."/>
            <person name="Ball S.G."/>
            <person name="Ral J.-P."/>
            <person name="Bouget F.-Y."/>
            <person name="Piganeau G."/>
            <person name="De Baets B."/>
            <person name="Picard A."/>
            <person name="Delseny M."/>
            <person name="Demaille J."/>
            <person name="Van de Peer Y."/>
            <person name="Moreau H."/>
        </authorList>
    </citation>
    <scope>NUCLEOTIDE SEQUENCE [LARGE SCALE GENOMIC DNA]</scope>
    <source>
        <strain evidence="10">OTTH 0595 / CCAP 157/2 / RCC745</strain>
    </source>
</reference>
<evidence type="ECO:0000313" key="10">
    <source>
        <dbReference type="Proteomes" id="UP000009170"/>
    </source>
</evidence>
<feature type="domain" description="Major facilitator superfamily (MFS) profile" evidence="8">
    <location>
        <begin position="44"/>
        <end position="498"/>
    </location>
</feature>
<keyword evidence="10" id="KW-1185">Reference proteome</keyword>
<evidence type="ECO:0000256" key="2">
    <source>
        <dbReference type="ARBA" id="ARBA00022448"/>
    </source>
</evidence>
<evidence type="ECO:0000256" key="1">
    <source>
        <dbReference type="ARBA" id="ARBA00004141"/>
    </source>
</evidence>
<evidence type="ECO:0000313" key="9">
    <source>
        <dbReference type="EMBL" id="CEF98735.1"/>
    </source>
</evidence>
<evidence type="ECO:0000259" key="8">
    <source>
        <dbReference type="PROSITE" id="PS50850"/>
    </source>
</evidence>
<dbReference type="FunCoup" id="A0A090M3C7">
    <property type="interactions" value="647"/>
</dbReference>
<proteinExistence type="predicted"/>
<dbReference type="CDD" id="cd17330">
    <property type="entry name" value="MFS_SLC46_TetA_like"/>
    <property type="match status" value="1"/>
</dbReference>
<feature type="transmembrane region" description="Helical" evidence="7">
    <location>
        <begin position="475"/>
        <end position="493"/>
    </location>
</feature>
<feature type="transmembrane region" description="Helical" evidence="7">
    <location>
        <begin position="83"/>
        <end position="103"/>
    </location>
</feature>
<dbReference type="InterPro" id="IPR001958">
    <property type="entry name" value="Tet-R_TetA/multi-R_MdtG-like"/>
</dbReference>
<dbReference type="AlphaFoldDB" id="A0A090M3C7"/>
<dbReference type="SUPFAM" id="SSF103473">
    <property type="entry name" value="MFS general substrate transporter"/>
    <property type="match status" value="1"/>
</dbReference>
<evidence type="ECO:0000256" key="4">
    <source>
        <dbReference type="ARBA" id="ARBA00022989"/>
    </source>
</evidence>
<dbReference type="PANTHER" id="PTHR23504:SF15">
    <property type="entry name" value="MAJOR FACILITATOR SUPERFAMILY (MFS) PROFILE DOMAIN-CONTAINING PROTEIN"/>
    <property type="match status" value="1"/>
</dbReference>
<dbReference type="GO" id="GO:0017183">
    <property type="term" value="P:protein histidyl modification to diphthamide"/>
    <property type="evidence" value="ECO:0007669"/>
    <property type="project" value="InterPro"/>
</dbReference>
<dbReference type="EMBL" id="CAID01000007">
    <property type="protein sequence ID" value="CEF98735.1"/>
    <property type="molecule type" value="Genomic_DNA"/>
</dbReference>
<dbReference type="GO" id="GO:0022857">
    <property type="term" value="F:transmembrane transporter activity"/>
    <property type="evidence" value="ECO:0007669"/>
    <property type="project" value="InterPro"/>
</dbReference>
<evidence type="ECO:0000256" key="5">
    <source>
        <dbReference type="ARBA" id="ARBA00023136"/>
    </source>
</evidence>
<feature type="transmembrane region" description="Helical" evidence="7">
    <location>
        <begin position="373"/>
        <end position="393"/>
    </location>
</feature>
<dbReference type="GO" id="GO:0016020">
    <property type="term" value="C:membrane"/>
    <property type="evidence" value="ECO:0007669"/>
    <property type="project" value="UniProtKB-SubCell"/>
</dbReference>
<dbReference type="KEGG" id="ota:OT_ostta07g02620"/>
<dbReference type="Proteomes" id="UP000009170">
    <property type="component" value="Unassembled WGS sequence"/>
</dbReference>
<accession>A0A090M3C7</accession>
<dbReference type="InterPro" id="IPR036259">
    <property type="entry name" value="MFS_trans_sf"/>
</dbReference>
<reference evidence="9 10" key="2">
    <citation type="journal article" date="2014" name="BMC Genomics">
        <title>An improved genome of the model marine alga Ostreococcus tauri unfolds by assessing Illumina de novo assemblies.</title>
        <authorList>
            <person name="Blanc-Mathieu R."/>
            <person name="Verhelst B."/>
            <person name="Derelle E."/>
            <person name="Rombauts S."/>
            <person name="Bouget F.Y."/>
            <person name="Carre I."/>
            <person name="Chateau A."/>
            <person name="Eyre-Walker A."/>
            <person name="Grimsley N."/>
            <person name="Moreau H."/>
            <person name="Piegu B."/>
            <person name="Rivals E."/>
            <person name="Schackwitz W."/>
            <person name="Van de Peer Y."/>
            <person name="Piganeau G."/>
        </authorList>
    </citation>
    <scope>NUCLEOTIDE SEQUENCE [LARGE SCALE GENOMIC DNA]</scope>
    <source>
        <strain evidence="10">OTTH 0595 / CCAP 157/2 / RCC745</strain>
    </source>
</reference>
<comment type="subcellular location">
    <subcellularLocation>
        <location evidence="1">Membrane</location>
        <topology evidence="1">Multi-pass membrane protein</topology>
    </subcellularLocation>
</comment>
<evidence type="ECO:0000256" key="6">
    <source>
        <dbReference type="SAM" id="MobiDB-lite"/>
    </source>
</evidence>
<keyword evidence="3 7" id="KW-0812">Transmembrane</keyword>
<dbReference type="InterPro" id="IPR011701">
    <property type="entry name" value="MFS"/>
</dbReference>
<dbReference type="Pfam" id="PF07690">
    <property type="entry name" value="MFS_1"/>
    <property type="match status" value="1"/>
</dbReference>
<feature type="transmembrane region" description="Helical" evidence="7">
    <location>
        <begin position="301"/>
        <end position="318"/>
    </location>
</feature>
<dbReference type="PROSITE" id="PS50850">
    <property type="entry name" value="MFS"/>
    <property type="match status" value="1"/>
</dbReference>
<feature type="transmembrane region" description="Helical" evidence="7">
    <location>
        <begin position="172"/>
        <end position="194"/>
    </location>
</feature>
<dbReference type="Gene3D" id="1.20.1250.20">
    <property type="entry name" value="MFS general substrate transporter like domains"/>
    <property type="match status" value="1"/>
</dbReference>
<sequence>MSRWTVRRRNRRARRPRRASPRAPSTMLRRLDPLAPQDAHSKLFLCLLVLLNVVDAFHLNVVWPMLPFLVRDARGVVERDVGLYVGVIGAASPLGALCTSYVWGKVADARGRRPALIAGCAASTASVFVFGTAKTISQAFVGRFLSGCVNSNAQIVKTYLGETCTKQAQAEAFGVLALGYGLASALAPVAGGWLSRPAERWERLRGTIFETYPYLLPMLVAAMLTGLGAVLGWFFLPETASFVKRREAETNAKTEEEEKRLVKLASAGELRDIEMRQVGEWDDDACDAESSPKEVLFTPNTMRAAVCYATLAAIAIGYDEMLPVFLKTTRELGGCEFNSRDIGALLIVGGFTLLIFQLTIYKRICHALGAVRAFRLGVTLFAVVCMLAPFASVMPNDTALWIVALISQCTKICALGIGFVSITIVVNNSCEDAVKARVNGIAGTMAAFARIVAPVMCGSIFAATMRLSGKVPAHQFLPFAFVSAVTLALRVVAEKLPQCLDAPQISMPAPVREELIA</sequence>
<dbReference type="PANTHER" id="PTHR23504">
    <property type="entry name" value="MAJOR FACILITATOR SUPERFAMILY DOMAIN-CONTAINING PROTEIN 10"/>
    <property type="match status" value="1"/>
</dbReference>
<organism evidence="9 10">
    <name type="scientific">Ostreococcus tauri</name>
    <name type="common">Marine green alga</name>
    <dbReference type="NCBI Taxonomy" id="70448"/>
    <lineage>
        <taxon>Eukaryota</taxon>
        <taxon>Viridiplantae</taxon>
        <taxon>Chlorophyta</taxon>
        <taxon>Mamiellophyceae</taxon>
        <taxon>Mamiellales</taxon>
        <taxon>Bathycoccaceae</taxon>
        <taxon>Ostreococcus</taxon>
    </lineage>
</organism>
<keyword evidence="5 7" id="KW-0472">Membrane</keyword>
<comment type="caution">
    <text evidence="9">The sequence shown here is derived from an EMBL/GenBank/DDBJ whole genome shotgun (WGS) entry which is preliminary data.</text>
</comment>
<evidence type="ECO:0000256" key="3">
    <source>
        <dbReference type="ARBA" id="ARBA00022692"/>
    </source>
</evidence>
<dbReference type="InterPro" id="IPR020846">
    <property type="entry name" value="MFS_dom"/>
</dbReference>
<gene>
    <name evidence="9" type="ORF">OT_ostta07g02620</name>
</gene>